<evidence type="ECO:0000256" key="1">
    <source>
        <dbReference type="ARBA" id="ARBA00006484"/>
    </source>
</evidence>
<evidence type="ECO:0000313" key="3">
    <source>
        <dbReference type="EMBL" id="MBN7802195.1"/>
    </source>
</evidence>
<dbReference type="PANTHER" id="PTHR43639">
    <property type="entry name" value="OXIDOREDUCTASE, SHORT-CHAIN DEHYDROGENASE/REDUCTASE FAMILY (AFU_ORTHOLOGUE AFUA_5G02870)"/>
    <property type="match status" value="1"/>
</dbReference>
<dbReference type="Proteomes" id="UP000664698">
    <property type="component" value="Unassembled WGS sequence"/>
</dbReference>
<dbReference type="PANTHER" id="PTHR43639:SF1">
    <property type="entry name" value="SHORT-CHAIN DEHYDROGENASE_REDUCTASE FAMILY PROTEIN"/>
    <property type="match status" value="1"/>
</dbReference>
<name>A0ABS3BSB1_9BACT</name>
<protein>
    <submittedName>
        <fullName evidence="3">SDR family oxidoreductase</fullName>
    </submittedName>
</protein>
<comment type="similarity">
    <text evidence="1">Belongs to the short-chain dehydrogenases/reductases (SDR) family.</text>
</comment>
<comment type="caution">
    <text evidence="3">The sequence shown here is derived from an EMBL/GenBank/DDBJ whole genome shotgun (WGS) entry which is preliminary data.</text>
</comment>
<keyword evidence="2" id="KW-0560">Oxidoreductase</keyword>
<reference evidence="3 4" key="1">
    <citation type="submission" date="2021-03" db="EMBL/GenBank/DDBJ databases">
        <title>novel species isolated from a fishpond in China.</title>
        <authorList>
            <person name="Lu H."/>
            <person name="Cai Z."/>
        </authorList>
    </citation>
    <scope>NUCLEOTIDE SEQUENCE [LARGE SCALE GENOMIC DNA]</scope>
    <source>
        <strain evidence="3 4">JCM 31546</strain>
    </source>
</reference>
<dbReference type="RefSeq" id="WP_206570195.1">
    <property type="nucleotide sequence ID" value="NZ_JAFKCW010000003.1"/>
</dbReference>
<dbReference type="PRINTS" id="PR00080">
    <property type="entry name" value="SDRFAMILY"/>
</dbReference>
<dbReference type="InterPro" id="IPR002347">
    <property type="entry name" value="SDR_fam"/>
</dbReference>
<dbReference type="Pfam" id="PF13561">
    <property type="entry name" value="adh_short_C2"/>
    <property type="match status" value="1"/>
</dbReference>
<dbReference type="PRINTS" id="PR00081">
    <property type="entry name" value="GDHRDH"/>
</dbReference>
<evidence type="ECO:0000256" key="2">
    <source>
        <dbReference type="ARBA" id="ARBA00023002"/>
    </source>
</evidence>
<keyword evidence="4" id="KW-1185">Reference proteome</keyword>
<accession>A0ABS3BSB1</accession>
<organism evidence="3 4">
    <name type="scientific">Algoriphagus aestuariicola</name>
    <dbReference type="NCBI Taxonomy" id="1852016"/>
    <lineage>
        <taxon>Bacteria</taxon>
        <taxon>Pseudomonadati</taxon>
        <taxon>Bacteroidota</taxon>
        <taxon>Cytophagia</taxon>
        <taxon>Cytophagales</taxon>
        <taxon>Cyclobacteriaceae</taxon>
        <taxon>Algoriphagus</taxon>
    </lineage>
</organism>
<sequence length="252" mass="27169">MKKKIALVTGGSRGLGKDMALRLSEKSFDVIFTFQNNQQLAESTLKEIEANGGKAKAIALDLCTLDSLEDFVSTLKEVLSSDFEGGGLDFLIHNAGMGGTIPFEQATEEQFDRFMNAHYKGVFFLTQKLLPLLNNDGGIITVSSGTTRFVNPGYSIYASMKGAIETLTKYLAKELGPRGIRANVVAPGPIETDFNNAAIRNNPQLKERLSSLSPLGRVGTAEDIGGVVAFLCSDDARWINAQRIEVSGGINT</sequence>
<evidence type="ECO:0000313" key="4">
    <source>
        <dbReference type="Proteomes" id="UP000664698"/>
    </source>
</evidence>
<gene>
    <name evidence="3" type="ORF">J0A67_15080</name>
</gene>
<dbReference type="EMBL" id="JAFKCW010000003">
    <property type="protein sequence ID" value="MBN7802195.1"/>
    <property type="molecule type" value="Genomic_DNA"/>
</dbReference>
<proteinExistence type="inferred from homology"/>
<dbReference type="InterPro" id="IPR036291">
    <property type="entry name" value="NAD(P)-bd_dom_sf"/>
</dbReference>
<dbReference type="SUPFAM" id="SSF51735">
    <property type="entry name" value="NAD(P)-binding Rossmann-fold domains"/>
    <property type="match status" value="1"/>
</dbReference>
<dbReference type="Gene3D" id="3.40.50.720">
    <property type="entry name" value="NAD(P)-binding Rossmann-like Domain"/>
    <property type="match status" value="1"/>
</dbReference>